<accession>A0A172U016</accession>
<dbReference type="EMBL" id="CP011390">
    <property type="protein sequence ID" value="ANE52596.1"/>
    <property type="molecule type" value="Genomic_DNA"/>
</dbReference>
<name>A0A172U016_9BACT</name>
<evidence type="ECO:0000313" key="3">
    <source>
        <dbReference type="Proteomes" id="UP000077177"/>
    </source>
</evidence>
<dbReference type="SUPFAM" id="SSF56322">
    <property type="entry name" value="ADC synthase"/>
    <property type="match status" value="1"/>
</dbReference>
<dbReference type="InterPro" id="IPR015890">
    <property type="entry name" value="Chorismate_C"/>
</dbReference>
<dbReference type="AlphaFoldDB" id="A0A172U016"/>
<dbReference type="STRING" id="1492898.SY85_21050"/>
<dbReference type="GO" id="GO:0046820">
    <property type="term" value="F:4-amino-4-deoxychorismate synthase activity"/>
    <property type="evidence" value="ECO:0007669"/>
    <property type="project" value="TreeGrafter"/>
</dbReference>
<dbReference type="PATRIC" id="fig|1492898.3.peg.4569"/>
<dbReference type="InterPro" id="IPR019999">
    <property type="entry name" value="Anth_synth_I-like"/>
</dbReference>
<dbReference type="InterPro" id="IPR005801">
    <property type="entry name" value="ADC_synthase"/>
</dbReference>
<sequence length="403" mass="45380">MLNWAQRFNIFCFLDNQDYTIQPRHYDCLLAVGATERLDATQAGFSAIDPFLEKSNWAFGHLSYELGLDWFGLPTSSVSPIGFPSFLFFQPQYLIRLTGHTVVIEGVDPEGVFTEIGVQNIKPAQSSTVTFKSRFTKESYIETIKQLQRHIQLGDCYEINFCQEFFATDVVIDPLSVFLMLLEVSPNPFSALYKVADSYLLCASPERFLCKEGSVLFSQPIKGTSKRFPADEALDKAAKEALYNSAKDRSENVMVVDLVRNDLSRVCREGSVQVEELFGIYAFPQVHQMISTVTGTLKPDITFSEIIEATFPMGSMTGAPKKRVMELIRQYEFGSRGIFSGSVGYIRPDGNFDFNVVIRSVMYNAQSKYLSYQVGSGITIYSDPEKEWEECLLKAAAIKKVLT</sequence>
<proteinExistence type="predicted"/>
<dbReference type="PRINTS" id="PR00095">
    <property type="entry name" value="ANTSNTHASEI"/>
</dbReference>
<dbReference type="Pfam" id="PF00425">
    <property type="entry name" value="Chorismate_bind"/>
    <property type="match status" value="1"/>
</dbReference>
<dbReference type="GO" id="GO:0000162">
    <property type="term" value="P:L-tryptophan biosynthetic process"/>
    <property type="evidence" value="ECO:0007669"/>
    <property type="project" value="TreeGrafter"/>
</dbReference>
<gene>
    <name evidence="2" type="ORF">SY85_21050</name>
</gene>
<evidence type="ECO:0000259" key="1">
    <source>
        <dbReference type="Pfam" id="PF00425"/>
    </source>
</evidence>
<dbReference type="Gene3D" id="3.60.120.10">
    <property type="entry name" value="Anthranilate synthase"/>
    <property type="match status" value="1"/>
</dbReference>
<dbReference type="RefSeq" id="WP_066407340.1">
    <property type="nucleotide sequence ID" value="NZ_CP011390.1"/>
</dbReference>
<feature type="domain" description="Chorismate-utilising enzyme C-terminal" evidence="1">
    <location>
        <begin position="137"/>
        <end position="394"/>
    </location>
</feature>
<dbReference type="PANTHER" id="PTHR11236:SF50">
    <property type="entry name" value="AMINODEOXYCHORISMATE SYNTHASE COMPONENT 1"/>
    <property type="match status" value="1"/>
</dbReference>
<dbReference type="Proteomes" id="UP000077177">
    <property type="component" value="Chromosome"/>
</dbReference>
<dbReference type="PANTHER" id="PTHR11236">
    <property type="entry name" value="AMINOBENZOATE/ANTHRANILATE SYNTHASE"/>
    <property type="match status" value="1"/>
</dbReference>
<dbReference type="OrthoDB" id="9803598at2"/>
<evidence type="ECO:0000313" key="2">
    <source>
        <dbReference type="EMBL" id="ANE52596.1"/>
    </source>
</evidence>
<dbReference type="KEGG" id="fla:SY85_21050"/>
<reference evidence="3" key="1">
    <citation type="submission" date="2015-01" db="EMBL/GenBank/DDBJ databases">
        <title>Flavisolibacter sp./LCS9/ whole genome sequencing.</title>
        <authorList>
            <person name="Kim M.K."/>
            <person name="Srinivasan S."/>
            <person name="Lee J.-J."/>
        </authorList>
    </citation>
    <scope>NUCLEOTIDE SEQUENCE [LARGE SCALE GENOMIC DNA]</scope>
    <source>
        <strain evidence="3">LCS9</strain>
    </source>
</reference>
<organism evidence="2 3">
    <name type="scientific">Flavisolibacter tropicus</name>
    <dbReference type="NCBI Taxonomy" id="1492898"/>
    <lineage>
        <taxon>Bacteria</taxon>
        <taxon>Pseudomonadati</taxon>
        <taxon>Bacteroidota</taxon>
        <taxon>Chitinophagia</taxon>
        <taxon>Chitinophagales</taxon>
        <taxon>Chitinophagaceae</taxon>
        <taxon>Flavisolibacter</taxon>
    </lineage>
</organism>
<keyword evidence="3" id="KW-1185">Reference proteome</keyword>
<protein>
    <recommendedName>
        <fullName evidence="1">Chorismate-utilising enzyme C-terminal domain-containing protein</fullName>
    </recommendedName>
</protein>
<reference evidence="2 3" key="2">
    <citation type="journal article" date="2016" name="Int. J. Syst. Evol. Microbiol.">
        <title>Flavisolibacter tropicus sp. nov., isolated from tropical soil.</title>
        <authorList>
            <person name="Lee J.J."/>
            <person name="Kang M.S."/>
            <person name="Kim G.S."/>
            <person name="Lee C.S."/>
            <person name="Lim S."/>
            <person name="Lee J."/>
            <person name="Roh S.H."/>
            <person name="Kang H."/>
            <person name="Ha J.M."/>
            <person name="Bae S."/>
            <person name="Jung H.Y."/>
            <person name="Kim M.K."/>
        </authorList>
    </citation>
    <scope>NUCLEOTIDE SEQUENCE [LARGE SCALE GENOMIC DNA]</scope>
    <source>
        <strain evidence="2 3">LCS9</strain>
    </source>
</reference>